<dbReference type="PANTHER" id="PTHR43977">
    <property type="entry name" value="STRUCTURAL MAINTENANCE OF CHROMOSOMES PROTEIN 3"/>
    <property type="match status" value="1"/>
</dbReference>
<dbReference type="Proteomes" id="UP000177165">
    <property type="component" value="Unassembled WGS sequence"/>
</dbReference>
<evidence type="ECO:0000259" key="3">
    <source>
        <dbReference type="Pfam" id="PF02463"/>
    </source>
</evidence>
<protein>
    <recommendedName>
        <fullName evidence="3">RecF/RecN/SMC N-terminal domain-containing protein</fullName>
    </recommendedName>
</protein>
<dbReference type="SUPFAM" id="SSF52540">
    <property type="entry name" value="P-loop containing nucleoside triphosphate hydrolases"/>
    <property type="match status" value="1"/>
</dbReference>
<feature type="coiled-coil region" evidence="2">
    <location>
        <begin position="666"/>
        <end position="700"/>
    </location>
</feature>
<gene>
    <name evidence="4" type="ORF">A3B74_05060</name>
</gene>
<feature type="coiled-coil region" evidence="2">
    <location>
        <begin position="167"/>
        <end position="316"/>
    </location>
</feature>
<name>A0A1G2AU11_9BACT</name>
<proteinExistence type="predicted"/>
<reference evidence="4 5" key="1">
    <citation type="journal article" date="2016" name="Nat. Commun.">
        <title>Thousands of microbial genomes shed light on interconnected biogeochemical processes in an aquifer system.</title>
        <authorList>
            <person name="Anantharaman K."/>
            <person name="Brown C.T."/>
            <person name="Hug L.A."/>
            <person name="Sharon I."/>
            <person name="Castelle C.J."/>
            <person name="Probst A.J."/>
            <person name="Thomas B.C."/>
            <person name="Singh A."/>
            <person name="Wilkins M.J."/>
            <person name="Karaoz U."/>
            <person name="Brodie E.L."/>
            <person name="Williams K.H."/>
            <person name="Hubbard S.S."/>
            <person name="Banfield J.F."/>
        </authorList>
    </citation>
    <scope>NUCLEOTIDE SEQUENCE [LARGE SCALE GENOMIC DNA]</scope>
</reference>
<dbReference type="GO" id="GO:0016887">
    <property type="term" value="F:ATP hydrolysis activity"/>
    <property type="evidence" value="ECO:0007669"/>
    <property type="project" value="InterPro"/>
</dbReference>
<dbReference type="PIRSF" id="PIRSF005719">
    <property type="entry name" value="SMC"/>
    <property type="match status" value="1"/>
</dbReference>
<dbReference type="GO" id="GO:0005524">
    <property type="term" value="F:ATP binding"/>
    <property type="evidence" value="ECO:0007669"/>
    <property type="project" value="InterPro"/>
</dbReference>
<comment type="caution">
    <text evidence="4">The sequence shown here is derived from an EMBL/GenBank/DDBJ whole genome shotgun (WGS) entry which is preliminary data.</text>
</comment>
<dbReference type="EMBL" id="MHKB01000002">
    <property type="protein sequence ID" value="OGY79999.1"/>
    <property type="molecule type" value="Genomic_DNA"/>
</dbReference>
<evidence type="ECO:0000256" key="1">
    <source>
        <dbReference type="ARBA" id="ARBA00023054"/>
    </source>
</evidence>
<evidence type="ECO:0000256" key="2">
    <source>
        <dbReference type="SAM" id="Coils"/>
    </source>
</evidence>
<evidence type="ECO:0000313" key="5">
    <source>
        <dbReference type="Proteomes" id="UP000177165"/>
    </source>
</evidence>
<organism evidence="4 5">
    <name type="scientific">Candidatus Kerfeldbacteria bacterium RIFCSPHIGHO2_02_FULL_42_14</name>
    <dbReference type="NCBI Taxonomy" id="1798540"/>
    <lineage>
        <taxon>Bacteria</taxon>
        <taxon>Candidatus Kerfeldiibacteriota</taxon>
    </lineage>
</organism>
<dbReference type="InterPro" id="IPR024704">
    <property type="entry name" value="SMC"/>
</dbReference>
<dbReference type="Gene3D" id="3.40.50.300">
    <property type="entry name" value="P-loop containing nucleotide triphosphate hydrolases"/>
    <property type="match status" value="2"/>
</dbReference>
<evidence type="ECO:0000313" key="4">
    <source>
        <dbReference type="EMBL" id="OGY79999.1"/>
    </source>
</evidence>
<keyword evidence="1 2" id="KW-0175">Coiled coil</keyword>
<feature type="coiled-coil region" evidence="2">
    <location>
        <begin position="467"/>
        <end position="501"/>
    </location>
</feature>
<dbReference type="AlphaFoldDB" id="A0A1G2AU11"/>
<sequence>MRFQKLEIQGFKSFADKVVFDFREAFTAIVGPNGSGKSNVADAIRWVLGEQSMKLLRSKKASDIIFHGSAKKSRLGFARVDLYLSNEDRRIDVDYSEVVISRILYGDGESEYYLNKNTVTLAEILLLLARARFGQKSYAVIGQGMVENTLNATPQGRKYFFDEAAGVRALQMKRDQSLQKLLRTEENLKQARALLQEIEPHLRSLERQVKKLTRRENLEKKLGEIQVQYYGSYLHTLYGEAVQTEQMCRRLEAEKNEFERKLAKIQTTIDAIGKEKTQTESYAELQKNIKIHEQRKQDFLRDITRLEGRREIAQEKQEKYGQVNIAWLTKKQAEIAIEQQDLQKEFSSVQYALLRVEKQLASRQEAQEKSNTVFRSAEYELLKAKESIQTHDTLTLDEVRKKIVALYHQQEVFLQKLLRTRDVGTFQSIKKIAKELTLRFAELVDTLTVPETQTHITTSVREFQQAFQEALKTKEHALQQIQEARVQYEAMKARMTMLSETLKSKQIEYEKITSELRSSKILVQDKQSSEHSDALNKELQQLQDTLHNIDAQLQKLYKEIDKFHTKEQEKKDMLIALQQEARDVQNALNAVNQKLEAARIEHTRILTKKEDLLEEMRRELTEATLHAAQKFQKTIENFHELESDIKHLAHQLELIGGIDPDITKEYNDTHERYEFLSKQLDDLQTALKDLEHIIEELDVTIHKQFSQSFRFIDKHFHTYFKVLFGGGEAQLKLVTEEKDAKENEAAENAVPSVTFGEGENPTSHALVEQAKQEATLDAEHLPLVQKILNKQKKIISGIEIFAIPPGKKTKNVQALSGGEKALTALALLAAILETNPAPFVVLDEVEAALDEANSETFAAILKKLSQKIQFIVITHNRVTMHHANTLYGVTLSHNGASRILSLRLEDALTHRHAQTLAHAQG</sequence>
<dbReference type="STRING" id="1798540.A3B74_05060"/>
<dbReference type="Pfam" id="PF02463">
    <property type="entry name" value="SMC_N"/>
    <property type="match status" value="1"/>
</dbReference>
<accession>A0A1G2AU11</accession>
<feature type="coiled-coil region" evidence="2">
    <location>
        <begin position="532"/>
        <end position="626"/>
    </location>
</feature>
<dbReference type="InterPro" id="IPR003395">
    <property type="entry name" value="RecF/RecN/SMC_N"/>
</dbReference>
<feature type="domain" description="RecF/RecN/SMC N-terminal" evidence="3">
    <location>
        <begin position="4"/>
        <end position="897"/>
    </location>
</feature>
<dbReference type="InterPro" id="IPR027417">
    <property type="entry name" value="P-loop_NTPase"/>
</dbReference>